<proteinExistence type="predicted"/>
<dbReference type="Pfam" id="PF09413">
    <property type="entry name" value="DUF2007"/>
    <property type="match status" value="1"/>
</dbReference>
<organism evidence="2 3">
    <name type="scientific">Hankyongella ginsenosidimutans</name>
    <dbReference type="NCBI Taxonomy" id="1763828"/>
    <lineage>
        <taxon>Bacteria</taxon>
        <taxon>Pseudomonadati</taxon>
        <taxon>Pseudomonadota</taxon>
        <taxon>Alphaproteobacteria</taxon>
        <taxon>Sphingomonadales</taxon>
        <taxon>Sphingomonadaceae</taxon>
        <taxon>Hankyongella</taxon>
    </lineage>
</organism>
<feature type="domain" description="DUF2007" evidence="1">
    <location>
        <begin position="3"/>
        <end position="62"/>
    </location>
</feature>
<reference evidence="3" key="1">
    <citation type="submission" date="2019-04" db="EMBL/GenBank/DDBJ databases">
        <title>Complete genome sequence of Sphingomonas sp. W1-2-3.</title>
        <authorList>
            <person name="Im W.T."/>
        </authorList>
    </citation>
    <scope>NUCLEOTIDE SEQUENCE [LARGE SCALE GENOMIC DNA]</scope>
    <source>
        <strain evidence="3">W1-2-3</strain>
    </source>
</reference>
<dbReference type="RefSeq" id="WP_222874422.1">
    <property type="nucleotide sequence ID" value="NZ_CP039704.1"/>
</dbReference>
<name>A0A4D7C6D7_9SPHN</name>
<protein>
    <submittedName>
        <fullName evidence="2">DUF2007 domain-containing protein</fullName>
    </submittedName>
</protein>
<evidence type="ECO:0000313" key="3">
    <source>
        <dbReference type="Proteomes" id="UP000298714"/>
    </source>
</evidence>
<gene>
    <name evidence="2" type="ORF">E6W36_06300</name>
</gene>
<evidence type="ECO:0000259" key="1">
    <source>
        <dbReference type="Pfam" id="PF09413"/>
    </source>
</evidence>
<evidence type="ECO:0000313" key="2">
    <source>
        <dbReference type="EMBL" id="QCI79305.1"/>
    </source>
</evidence>
<keyword evidence="3" id="KW-1185">Reference proteome</keyword>
<dbReference type="KEGG" id="hgn:E6W36_06300"/>
<accession>A0A4D7C6D7</accession>
<dbReference type="EMBL" id="CP039704">
    <property type="protein sequence ID" value="QCI79305.1"/>
    <property type="molecule type" value="Genomic_DNA"/>
</dbReference>
<dbReference type="InterPro" id="IPR018551">
    <property type="entry name" value="DUF2007"/>
</dbReference>
<dbReference type="Gene3D" id="3.30.70.790">
    <property type="entry name" value="UreE, C-terminal domain"/>
    <property type="match status" value="1"/>
</dbReference>
<dbReference type="AlphaFoldDB" id="A0A4D7C6D7"/>
<dbReference type="Proteomes" id="UP000298714">
    <property type="component" value="Chromosome"/>
</dbReference>
<sequence length="66" mass="7042">MARFSDLLEAQLLRGLLNSHDIQAMIPEEATASAFGYGGLLLDGIRVMAPSDQAASARLLLRGLKS</sequence>